<dbReference type="OrthoDB" id="10051395at2759"/>
<dbReference type="Proteomes" id="UP000054032">
    <property type="component" value="Unassembled WGS sequence"/>
</dbReference>
<dbReference type="GO" id="GO:0020037">
    <property type="term" value="F:heme binding"/>
    <property type="evidence" value="ECO:0007669"/>
    <property type="project" value="TreeGrafter"/>
</dbReference>
<dbReference type="GO" id="GO:0008482">
    <property type="term" value="F:sulfite oxidase activity"/>
    <property type="evidence" value="ECO:0007669"/>
    <property type="project" value="TreeGrafter"/>
</dbReference>
<evidence type="ECO:0000313" key="4">
    <source>
        <dbReference type="Proteomes" id="UP000054032"/>
    </source>
</evidence>
<evidence type="ECO:0000313" key="3">
    <source>
        <dbReference type="EMBL" id="EUC48303.1"/>
    </source>
</evidence>
<dbReference type="InterPro" id="IPR000572">
    <property type="entry name" value="OxRdtase_Mopterin-bd_dom"/>
</dbReference>
<dbReference type="PANTHER" id="PTHR19372:SF6">
    <property type="entry name" value="SULFITE OXIDASE"/>
    <property type="match status" value="1"/>
</dbReference>
<dbReference type="InterPro" id="IPR014756">
    <property type="entry name" value="Ig_E-set"/>
</dbReference>
<sequence length="377" mass="43937">MTDSKRQVGTTNQLTIDEEAIRTVGDRGKLFGRERKGWVGFVEWKDHPDKKLGPIPGTRWKMWHHAVGDEITQIPGDPWDIVLKEKHPDILRLLQFPYNGEPPKRFFTDREITLNPLHLSGTMVTPRLLTLDGLMDQTKFPHIEKVVTIQCSGTRLIEQILKYPDDKVMNYLVSVPWSKVKENEVLLAWEMNGEPMPRIHGCPLRLVILGYIDARSAKWVYRTKAIEKPSRAPVQSQKYLYFPQQVGKHELGLTDWIQAQKMSVSSAVMSPWTKQVPKRIELSADGGFNWYTVPFKNMSKKRKWIWRTYKFDLPYDLEGRVEIVYQCWDNALNTQPPDVRTAWNWVLYVTNSCHRISVYSVNKSSSKIYCSRCLKNF</sequence>
<accession>W6ZEK5</accession>
<dbReference type="GeneID" id="19122499"/>
<gene>
    <name evidence="3" type="ORF">COCMIDRAFT_34179</name>
</gene>
<dbReference type="Gene3D" id="3.90.420.10">
    <property type="entry name" value="Oxidoreductase, molybdopterin-binding domain"/>
    <property type="match status" value="1"/>
</dbReference>
<evidence type="ECO:0008006" key="5">
    <source>
        <dbReference type="Google" id="ProtNLM"/>
    </source>
</evidence>
<dbReference type="STRING" id="930090.W6ZEK5"/>
<evidence type="ECO:0000259" key="2">
    <source>
        <dbReference type="Pfam" id="PF03404"/>
    </source>
</evidence>
<dbReference type="PANTHER" id="PTHR19372">
    <property type="entry name" value="SULFITE REDUCTASE"/>
    <property type="match status" value="1"/>
</dbReference>
<keyword evidence="4" id="KW-1185">Reference proteome</keyword>
<dbReference type="SUPFAM" id="SSF56524">
    <property type="entry name" value="Oxidoreductase molybdopterin-binding domain"/>
    <property type="match status" value="1"/>
</dbReference>
<dbReference type="Pfam" id="PF00174">
    <property type="entry name" value="Oxidored_molyb"/>
    <property type="match status" value="1"/>
</dbReference>
<evidence type="ECO:0000259" key="1">
    <source>
        <dbReference type="Pfam" id="PF00174"/>
    </source>
</evidence>
<dbReference type="EMBL" id="KI963942">
    <property type="protein sequence ID" value="EUC48303.1"/>
    <property type="molecule type" value="Genomic_DNA"/>
</dbReference>
<dbReference type="KEGG" id="bor:COCMIDRAFT_34179"/>
<dbReference type="eggNOG" id="KOG0535">
    <property type="taxonomic scope" value="Eukaryota"/>
</dbReference>
<feature type="domain" description="Moybdenum cofactor oxidoreductase dimerisation" evidence="2">
    <location>
        <begin position="278"/>
        <end position="359"/>
    </location>
</feature>
<dbReference type="GO" id="GO:0043546">
    <property type="term" value="F:molybdopterin cofactor binding"/>
    <property type="evidence" value="ECO:0007669"/>
    <property type="project" value="TreeGrafter"/>
</dbReference>
<dbReference type="InterPro" id="IPR036374">
    <property type="entry name" value="OxRdtase_Mopterin-bd_sf"/>
</dbReference>
<dbReference type="RefSeq" id="XP_007685137.1">
    <property type="nucleotide sequence ID" value="XM_007686947.1"/>
</dbReference>
<dbReference type="GO" id="GO:0005739">
    <property type="term" value="C:mitochondrion"/>
    <property type="evidence" value="ECO:0007669"/>
    <property type="project" value="TreeGrafter"/>
</dbReference>
<organism evidence="3 4">
    <name type="scientific">Bipolaris oryzae ATCC 44560</name>
    <dbReference type="NCBI Taxonomy" id="930090"/>
    <lineage>
        <taxon>Eukaryota</taxon>
        <taxon>Fungi</taxon>
        <taxon>Dikarya</taxon>
        <taxon>Ascomycota</taxon>
        <taxon>Pezizomycotina</taxon>
        <taxon>Dothideomycetes</taxon>
        <taxon>Pleosporomycetidae</taxon>
        <taxon>Pleosporales</taxon>
        <taxon>Pleosporineae</taxon>
        <taxon>Pleosporaceae</taxon>
        <taxon>Bipolaris</taxon>
    </lineage>
</organism>
<dbReference type="AlphaFoldDB" id="W6ZEK5"/>
<proteinExistence type="predicted"/>
<name>W6ZEK5_COCMI</name>
<dbReference type="HOGENOM" id="CLU_030575_0_0_1"/>
<dbReference type="Pfam" id="PF03404">
    <property type="entry name" value="Mo-co_dimer"/>
    <property type="match status" value="1"/>
</dbReference>
<protein>
    <recommendedName>
        <fullName evidence="5">Sulfite oxidase</fullName>
    </recommendedName>
</protein>
<feature type="domain" description="Oxidoreductase molybdopterin-binding" evidence="1">
    <location>
        <begin position="168"/>
        <end position="232"/>
    </location>
</feature>
<reference evidence="3 4" key="1">
    <citation type="journal article" date="2013" name="PLoS Genet.">
        <title>Comparative genome structure, secondary metabolite, and effector coding capacity across Cochliobolus pathogens.</title>
        <authorList>
            <person name="Condon B.J."/>
            <person name="Leng Y."/>
            <person name="Wu D."/>
            <person name="Bushley K.E."/>
            <person name="Ohm R.A."/>
            <person name="Otillar R."/>
            <person name="Martin J."/>
            <person name="Schackwitz W."/>
            <person name="Grimwood J."/>
            <person name="MohdZainudin N."/>
            <person name="Xue C."/>
            <person name="Wang R."/>
            <person name="Manning V.A."/>
            <person name="Dhillon B."/>
            <person name="Tu Z.J."/>
            <person name="Steffenson B.J."/>
            <person name="Salamov A."/>
            <person name="Sun H."/>
            <person name="Lowry S."/>
            <person name="LaButti K."/>
            <person name="Han J."/>
            <person name="Copeland A."/>
            <person name="Lindquist E."/>
            <person name="Barry K."/>
            <person name="Schmutz J."/>
            <person name="Baker S.E."/>
            <person name="Ciuffetti L.M."/>
            <person name="Grigoriev I.V."/>
            <person name="Zhong S."/>
            <person name="Turgeon B.G."/>
        </authorList>
    </citation>
    <scope>NUCLEOTIDE SEQUENCE [LARGE SCALE GENOMIC DNA]</scope>
    <source>
        <strain evidence="3 4">ATCC 44560</strain>
    </source>
</reference>
<dbReference type="Gene3D" id="2.60.40.650">
    <property type="match status" value="1"/>
</dbReference>
<dbReference type="InterPro" id="IPR005066">
    <property type="entry name" value="MoCF_OxRdtse_dimer"/>
</dbReference>
<dbReference type="GO" id="GO:0030151">
    <property type="term" value="F:molybdenum ion binding"/>
    <property type="evidence" value="ECO:0007669"/>
    <property type="project" value="InterPro"/>
</dbReference>
<dbReference type="SUPFAM" id="SSF81296">
    <property type="entry name" value="E set domains"/>
    <property type="match status" value="1"/>
</dbReference>
<dbReference type="GO" id="GO:0006790">
    <property type="term" value="P:sulfur compound metabolic process"/>
    <property type="evidence" value="ECO:0007669"/>
    <property type="project" value="TreeGrafter"/>
</dbReference>